<protein>
    <submittedName>
        <fullName evidence="1">Uncharacterized protein</fullName>
    </submittedName>
</protein>
<accession>A0A644ZG48</accession>
<dbReference type="EMBL" id="VSSQ01008735">
    <property type="protein sequence ID" value="MPM39687.1"/>
    <property type="molecule type" value="Genomic_DNA"/>
</dbReference>
<proteinExistence type="predicted"/>
<organism evidence="1">
    <name type="scientific">bioreactor metagenome</name>
    <dbReference type="NCBI Taxonomy" id="1076179"/>
    <lineage>
        <taxon>unclassified sequences</taxon>
        <taxon>metagenomes</taxon>
        <taxon>ecological metagenomes</taxon>
    </lineage>
</organism>
<reference evidence="1" key="1">
    <citation type="submission" date="2019-08" db="EMBL/GenBank/DDBJ databases">
        <authorList>
            <person name="Kucharzyk K."/>
            <person name="Murdoch R.W."/>
            <person name="Higgins S."/>
            <person name="Loffler F."/>
        </authorList>
    </citation>
    <scope>NUCLEOTIDE SEQUENCE</scope>
</reference>
<gene>
    <name evidence="1" type="ORF">SDC9_86321</name>
</gene>
<name>A0A644ZG48_9ZZZZ</name>
<sequence length="143" mass="15983">MYNTPVSFDPICDASRIRCDSPPESDAAGRLRLRYFSPTSERNPMREDNSRRMSPAIAPVRLSSLCGRVSTHSFNISISSSETSAIFLSSILKKSDSFFSRVPPHWGQGIMFMKDSAHLFSAGFISSSCRFTSMLMMPSNERL</sequence>
<dbReference type="AlphaFoldDB" id="A0A644ZG48"/>
<evidence type="ECO:0000313" key="1">
    <source>
        <dbReference type="EMBL" id="MPM39687.1"/>
    </source>
</evidence>
<comment type="caution">
    <text evidence="1">The sequence shown here is derived from an EMBL/GenBank/DDBJ whole genome shotgun (WGS) entry which is preliminary data.</text>
</comment>